<dbReference type="OrthoDB" id="5477158at2"/>
<dbReference type="PANTHER" id="PTHR12558:SF13">
    <property type="entry name" value="CELL DIVISION CYCLE PROTEIN 27 HOMOLOG"/>
    <property type="match status" value="1"/>
</dbReference>
<evidence type="ECO:0000313" key="3">
    <source>
        <dbReference type="Proteomes" id="UP000326979"/>
    </source>
</evidence>
<dbReference type="EMBL" id="VJZE01000456">
    <property type="protein sequence ID" value="MPY45457.1"/>
    <property type="molecule type" value="Genomic_DNA"/>
</dbReference>
<proteinExistence type="predicted"/>
<dbReference type="Proteomes" id="UP000326979">
    <property type="component" value="Unassembled WGS sequence"/>
</dbReference>
<dbReference type="PROSITE" id="PS51257">
    <property type="entry name" value="PROKAR_LIPOPROTEIN"/>
    <property type="match status" value="1"/>
</dbReference>
<dbReference type="PANTHER" id="PTHR12558">
    <property type="entry name" value="CELL DIVISION CYCLE 16,23,27"/>
    <property type="match status" value="1"/>
</dbReference>
<keyword evidence="1" id="KW-0812">Transmembrane</keyword>
<dbReference type="Pfam" id="PF13432">
    <property type="entry name" value="TPR_16"/>
    <property type="match status" value="2"/>
</dbReference>
<dbReference type="SUPFAM" id="SSF48452">
    <property type="entry name" value="TPR-like"/>
    <property type="match status" value="2"/>
</dbReference>
<dbReference type="SMART" id="SM00028">
    <property type="entry name" value="TPR"/>
    <property type="match status" value="6"/>
</dbReference>
<reference evidence="2 3" key="1">
    <citation type="submission" date="2019-07" db="EMBL/GenBank/DDBJ databases">
        <title>New species of Amycolatopsis and Streptomyces.</title>
        <authorList>
            <person name="Duangmal K."/>
            <person name="Teo W.F.A."/>
            <person name="Lipun K."/>
        </authorList>
    </citation>
    <scope>NUCLEOTIDE SEQUENCE [LARGE SCALE GENOMIC DNA]</scope>
    <source>
        <strain evidence="2 3">TISTR 2346</strain>
    </source>
</reference>
<protein>
    <submittedName>
        <fullName evidence="2">Tetratricopeptide repeat protein</fullName>
    </submittedName>
</protein>
<dbReference type="InterPro" id="IPR019734">
    <property type="entry name" value="TPR_rpt"/>
</dbReference>
<evidence type="ECO:0000256" key="1">
    <source>
        <dbReference type="SAM" id="Phobius"/>
    </source>
</evidence>
<organism evidence="2 3">
    <name type="scientific">Streptomyces phyllanthi</name>
    <dbReference type="NCBI Taxonomy" id="1803180"/>
    <lineage>
        <taxon>Bacteria</taxon>
        <taxon>Bacillati</taxon>
        <taxon>Actinomycetota</taxon>
        <taxon>Actinomycetes</taxon>
        <taxon>Kitasatosporales</taxon>
        <taxon>Streptomycetaceae</taxon>
        <taxon>Streptomyces</taxon>
    </lineage>
</organism>
<keyword evidence="1" id="KW-1133">Transmembrane helix</keyword>
<dbReference type="RefSeq" id="WP_152790355.1">
    <property type="nucleotide sequence ID" value="NZ_BAABEQ010000002.1"/>
</dbReference>
<gene>
    <name evidence="2" type="ORF">FNH04_37815</name>
</gene>
<dbReference type="Gene3D" id="1.25.40.10">
    <property type="entry name" value="Tetratricopeptide repeat domain"/>
    <property type="match status" value="3"/>
</dbReference>
<comment type="caution">
    <text evidence="2">The sequence shown here is derived from an EMBL/GenBank/DDBJ whole genome shotgun (WGS) entry which is preliminary data.</text>
</comment>
<feature type="transmembrane region" description="Helical" evidence="1">
    <location>
        <begin position="21"/>
        <end position="42"/>
    </location>
</feature>
<name>A0A5N8WDH1_9ACTN</name>
<accession>A0A5N8WDH1</accession>
<keyword evidence="1" id="KW-0472">Membrane</keyword>
<dbReference type="InterPro" id="IPR011990">
    <property type="entry name" value="TPR-like_helical_dom_sf"/>
</dbReference>
<sequence length="473" mass="51401">MESEKGLEEGQSKPAGRTRRRVLIGTAAVAGCAVLGGVLVLLPPDVWQSRPWSAPGPPERARVAVGAGAPAARSALTVRIDEQEARVRARPKDARAWAALGTAYGERGRRTGVVADFPKAERALQTSLKVRPTGNVEAYEGLAALALARGDFHTARRWGEEAVETAPQRWTAYPPLIDAHCGLGDMEAADSSLNRLLALRSAPAVTAVAARLYWEQGRSEDAAAAISEAAAHARSRAERARYLVRAAELAWQRGERGKSLNYSTAALRAAPEDHAALAGQARALAALGRTERAVRTYRSALAKAQLPRYALELGELHEAQGRRDLARAQYEVLREAVREGTAARVNNSLLLGLFEADHGAPKEAVRLLRAEWKRHPSLRVADALGWALHRTGQDREALGFAKQATEKRYRGEVRDALYAYHRGEIERALRRPGPARRQLAEALRVNPYFSPLHAPAAMRALKELGEPSGKAPK</sequence>
<evidence type="ECO:0000313" key="2">
    <source>
        <dbReference type="EMBL" id="MPY45457.1"/>
    </source>
</evidence>
<keyword evidence="3" id="KW-1185">Reference proteome</keyword>
<dbReference type="AlphaFoldDB" id="A0A5N8WDH1"/>